<keyword evidence="7 9" id="KW-1133">Transmembrane helix</keyword>
<evidence type="ECO:0000256" key="6">
    <source>
        <dbReference type="ARBA" id="ARBA00022801"/>
    </source>
</evidence>
<feature type="transmembrane region" description="Helical" evidence="9">
    <location>
        <begin position="100"/>
        <end position="118"/>
    </location>
</feature>
<dbReference type="NCBIfam" id="TIGR00077">
    <property type="entry name" value="lspA"/>
    <property type="match status" value="1"/>
</dbReference>
<evidence type="ECO:0000256" key="4">
    <source>
        <dbReference type="ARBA" id="ARBA00022692"/>
    </source>
</evidence>
<comment type="pathway">
    <text evidence="9">Protein modification; lipoprotein biosynthesis (signal peptide cleavage).</text>
</comment>
<dbReference type="GO" id="GO:0006508">
    <property type="term" value="P:proteolysis"/>
    <property type="evidence" value="ECO:0007669"/>
    <property type="project" value="UniProtKB-KW"/>
</dbReference>
<keyword evidence="6 9" id="KW-0378">Hydrolase</keyword>
<dbReference type="UniPathway" id="UPA00665"/>
<keyword evidence="3 9" id="KW-0645">Protease</keyword>
<dbReference type="AlphaFoldDB" id="E0XZB5"/>
<dbReference type="EMBL" id="GU474932">
    <property type="protein sequence ID" value="ADI19756.1"/>
    <property type="molecule type" value="Genomic_DNA"/>
</dbReference>
<dbReference type="GO" id="GO:0004190">
    <property type="term" value="F:aspartic-type endopeptidase activity"/>
    <property type="evidence" value="ECO:0007669"/>
    <property type="project" value="UniProtKB-UniRule"/>
</dbReference>
<keyword evidence="2 9" id="KW-1003">Cell membrane</keyword>
<dbReference type="Pfam" id="PF01252">
    <property type="entry name" value="Peptidase_A8"/>
    <property type="match status" value="1"/>
</dbReference>
<evidence type="ECO:0000256" key="1">
    <source>
        <dbReference type="ARBA" id="ARBA00006139"/>
    </source>
</evidence>
<evidence type="ECO:0000256" key="11">
    <source>
        <dbReference type="RuleBase" id="RU004181"/>
    </source>
</evidence>
<keyword evidence="5 9" id="KW-0064">Aspartyl protease</keyword>
<proteinExistence type="inferred from homology"/>
<comment type="catalytic activity">
    <reaction evidence="9 10">
        <text>Release of signal peptides from bacterial membrane prolipoproteins. Hydrolyzes -Xaa-Yaa-Zaa-|-(S,diacylglyceryl)Cys-, in which Xaa is hydrophobic (preferably Leu), and Yaa (Ala or Ser) and Zaa (Gly or Ala) have small, neutral side chains.</text>
        <dbReference type="EC" id="3.4.23.36"/>
    </reaction>
</comment>
<keyword evidence="8 9" id="KW-0472">Membrane</keyword>
<organism evidence="12">
    <name type="scientific">uncultured gamma proteobacterium EB000_37F04</name>
    <dbReference type="NCBI Taxonomy" id="710971"/>
    <lineage>
        <taxon>Bacteria</taxon>
        <taxon>Pseudomonadati</taxon>
        <taxon>Pseudomonadota</taxon>
        <taxon>Gammaproteobacteria</taxon>
        <taxon>environmental samples</taxon>
    </lineage>
</organism>
<dbReference type="PROSITE" id="PS00855">
    <property type="entry name" value="SPASE_II"/>
    <property type="match status" value="1"/>
</dbReference>
<accession>E0XZB5</accession>
<sequence>MPNQSGWGARWQRPWVGLAIAVVVVVLDQWTKQIAVDQLSYRYPVPVTSWFDWMLTYNTGAAFSFLADAGGWQRYFLSGIALLVSLFIVVWLWRLAPADRILTVPLGLILGGGVGNLIDRVAQGHVVDFISLHYEQWFWPAFNLADAAITAGASCWLIIMLAGKASPIEKPPVS</sequence>
<keyword evidence="4 9" id="KW-0812">Transmembrane</keyword>
<evidence type="ECO:0000256" key="2">
    <source>
        <dbReference type="ARBA" id="ARBA00022475"/>
    </source>
</evidence>
<gene>
    <name evidence="9" type="primary">lspA</name>
</gene>
<comment type="function">
    <text evidence="9 10">This protein specifically catalyzes the removal of signal peptides from prolipoproteins.</text>
</comment>
<evidence type="ECO:0000256" key="3">
    <source>
        <dbReference type="ARBA" id="ARBA00022670"/>
    </source>
</evidence>
<dbReference type="PANTHER" id="PTHR33695:SF1">
    <property type="entry name" value="LIPOPROTEIN SIGNAL PEPTIDASE"/>
    <property type="match status" value="1"/>
</dbReference>
<feature type="transmembrane region" description="Helical" evidence="9">
    <location>
        <begin position="138"/>
        <end position="162"/>
    </location>
</feature>
<dbReference type="HAMAP" id="MF_00161">
    <property type="entry name" value="LspA"/>
    <property type="match status" value="1"/>
</dbReference>
<evidence type="ECO:0000256" key="5">
    <source>
        <dbReference type="ARBA" id="ARBA00022750"/>
    </source>
</evidence>
<evidence type="ECO:0000256" key="10">
    <source>
        <dbReference type="RuleBase" id="RU000594"/>
    </source>
</evidence>
<feature type="active site" evidence="9">
    <location>
        <position position="146"/>
    </location>
</feature>
<comment type="subcellular location">
    <subcellularLocation>
        <location evidence="9">Cell membrane</location>
        <topology evidence="9">Multi-pass membrane protein</topology>
    </subcellularLocation>
</comment>
<evidence type="ECO:0000313" key="12">
    <source>
        <dbReference type="EMBL" id="ADI19756.1"/>
    </source>
</evidence>
<name>E0XZB5_9GAMM</name>
<protein>
    <recommendedName>
        <fullName evidence="9">Lipoprotein signal peptidase</fullName>
        <ecNumber evidence="9">3.4.23.36</ecNumber>
    </recommendedName>
    <alternativeName>
        <fullName evidence="9">Prolipoprotein signal peptidase</fullName>
    </alternativeName>
    <alternativeName>
        <fullName evidence="9">Signal peptidase II</fullName>
        <shortName evidence="9">SPase II</shortName>
    </alternativeName>
</protein>
<dbReference type="GO" id="GO:0005886">
    <property type="term" value="C:plasma membrane"/>
    <property type="evidence" value="ECO:0007669"/>
    <property type="project" value="UniProtKB-SubCell"/>
</dbReference>
<feature type="active site" evidence="9">
    <location>
        <position position="128"/>
    </location>
</feature>
<feature type="transmembrane region" description="Helical" evidence="9">
    <location>
        <begin position="50"/>
        <end position="69"/>
    </location>
</feature>
<feature type="transmembrane region" description="Helical" evidence="9">
    <location>
        <begin position="75"/>
        <end position="93"/>
    </location>
</feature>
<reference evidence="12" key="1">
    <citation type="journal article" date="2011" name="Environ. Microbiol.">
        <title>Time-series analyses of Monterey Bay coastal microbial picoplankton using a 'genome proxy' microarray.</title>
        <authorList>
            <person name="Rich V.I."/>
            <person name="Pham V.D."/>
            <person name="Eppley J."/>
            <person name="Shi Y."/>
            <person name="DeLong E.F."/>
        </authorList>
    </citation>
    <scope>NUCLEOTIDE SEQUENCE</scope>
</reference>
<feature type="transmembrane region" description="Helical" evidence="9">
    <location>
        <begin position="12"/>
        <end position="30"/>
    </location>
</feature>
<evidence type="ECO:0000256" key="7">
    <source>
        <dbReference type="ARBA" id="ARBA00022989"/>
    </source>
</evidence>
<dbReference type="PRINTS" id="PR00781">
    <property type="entry name" value="LIPOSIGPTASE"/>
</dbReference>
<comment type="similarity">
    <text evidence="1 9 11">Belongs to the peptidase A8 family.</text>
</comment>
<evidence type="ECO:0000256" key="8">
    <source>
        <dbReference type="ARBA" id="ARBA00023136"/>
    </source>
</evidence>
<dbReference type="EC" id="3.4.23.36" evidence="9"/>
<evidence type="ECO:0000256" key="9">
    <source>
        <dbReference type="HAMAP-Rule" id="MF_00161"/>
    </source>
</evidence>
<dbReference type="InterPro" id="IPR001872">
    <property type="entry name" value="Peptidase_A8"/>
</dbReference>
<dbReference type="PANTHER" id="PTHR33695">
    <property type="entry name" value="LIPOPROTEIN SIGNAL PEPTIDASE"/>
    <property type="match status" value="1"/>
</dbReference>